<dbReference type="Gramene" id="VVA14385">
    <property type="protein sequence ID" value="VVA14385"/>
    <property type="gene ID" value="Prudul26B015256"/>
</dbReference>
<dbReference type="InParanoid" id="A0A5E4EF53"/>
<feature type="region of interest" description="Disordered" evidence="1">
    <location>
        <begin position="1"/>
        <end position="20"/>
    </location>
</feature>
<dbReference type="OMA" id="ESAQVQC"/>
<feature type="compositionally biased region" description="Pro residues" evidence="1">
    <location>
        <begin position="65"/>
        <end position="74"/>
    </location>
</feature>
<feature type="compositionally biased region" description="Basic residues" evidence="1">
    <location>
        <begin position="137"/>
        <end position="146"/>
    </location>
</feature>
<gene>
    <name evidence="2" type="ORF">ALMOND_2B015256</name>
</gene>
<feature type="compositionally biased region" description="Low complexity" evidence="1">
    <location>
        <begin position="109"/>
        <end position="129"/>
    </location>
</feature>
<dbReference type="Proteomes" id="UP000327085">
    <property type="component" value="Chromosome 6"/>
</dbReference>
<feature type="region of interest" description="Disordered" evidence="1">
    <location>
        <begin position="54"/>
        <end position="89"/>
    </location>
</feature>
<dbReference type="EMBL" id="CABIKO010000010">
    <property type="protein sequence ID" value="VVA14385.1"/>
    <property type="molecule type" value="Genomic_DNA"/>
</dbReference>
<name>A0A5E4EF53_PRUDU</name>
<proteinExistence type="predicted"/>
<dbReference type="PANTHER" id="PTHR33257:SF58">
    <property type="entry name" value="REJ DOMAIN-CONTAINING PROTEIN"/>
    <property type="match status" value="1"/>
</dbReference>
<evidence type="ECO:0000313" key="2">
    <source>
        <dbReference type="EMBL" id="VVA14385.1"/>
    </source>
</evidence>
<sequence length="190" mass="20989">MLNTGNPELPQKSQDENKFFSRLLSKESSMANPSFKVYYGGLAGSVPFIWESQPGTPKHTFSDDPIPPLTPPPSYYSNSFQKPTKKHSRSNLLHTFFPKISLNKKTHVPSSPSSHSSPSSSLFSSSDSSMHVPVSTRKFHGRRSRFSSRSSSFDSTGDFEEEEDAGSPTSTLCFRFSRVTSGGNRGCHKS</sequence>
<dbReference type="PANTHER" id="PTHR33257">
    <property type="entry name" value="OS05G0165500 PROTEIN"/>
    <property type="match status" value="1"/>
</dbReference>
<dbReference type="AlphaFoldDB" id="A0A5E4EF53"/>
<feature type="region of interest" description="Disordered" evidence="1">
    <location>
        <begin position="104"/>
        <end position="168"/>
    </location>
</feature>
<protein>
    <submittedName>
        <fullName evidence="2">PREDICTED: putative</fullName>
    </submittedName>
</protein>
<reference evidence="3" key="1">
    <citation type="journal article" date="2020" name="Plant J.">
        <title>Transposons played a major role in the diversification between the closely related almond and peach genomes: results from the almond genome sequence.</title>
        <authorList>
            <person name="Alioto T."/>
            <person name="Alexiou K.G."/>
            <person name="Bardil A."/>
            <person name="Barteri F."/>
            <person name="Castanera R."/>
            <person name="Cruz F."/>
            <person name="Dhingra A."/>
            <person name="Duval H."/>
            <person name="Fernandez I Marti A."/>
            <person name="Frias L."/>
            <person name="Galan B."/>
            <person name="Garcia J.L."/>
            <person name="Howad W."/>
            <person name="Gomez-Garrido J."/>
            <person name="Gut M."/>
            <person name="Julca I."/>
            <person name="Morata J."/>
            <person name="Puigdomenech P."/>
            <person name="Ribeca P."/>
            <person name="Rubio Cabetas M.J."/>
            <person name="Vlasova A."/>
            <person name="Wirthensohn M."/>
            <person name="Garcia-Mas J."/>
            <person name="Gabaldon T."/>
            <person name="Casacuberta J.M."/>
            <person name="Arus P."/>
        </authorList>
    </citation>
    <scope>NUCLEOTIDE SEQUENCE [LARGE SCALE GENOMIC DNA]</scope>
    <source>
        <strain evidence="3">cv. Texas</strain>
    </source>
</reference>
<organism evidence="2 3">
    <name type="scientific">Prunus dulcis</name>
    <name type="common">Almond</name>
    <name type="synonym">Amygdalus dulcis</name>
    <dbReference type="NCBI Taxonomy" id="3755"/>
    <lineage>
        <taxon>Eukaryota</taxon>
        <taxon>Viridiplantae</taxon>
        <taxon>Streptophyta</taxon>
        <taxon>Embryophyta</taxon>
        <taxon>Tracheophyta</taxon>
        <taxon>Spermatophyta</taxon>
        <taxon>Magnoliopsida</taxon>
        <taxon>eudicotyledons</taxon>
        <taxon>Gunneridae</taxon>
        <taxon>Pentapetalae</taxon>
        <taxon>rosids</taxon>
        <taxon>fabids</taxon>
        <taxon>Rosales</taxon>
        <taxon>Rosaceae</taxon>
        <taxon>Amygdaloideae</taxon>
        <taxon>Amygdaleae</taxon>
        <taxon>Prunus</taxon>
    </lineage>
</organism>
<evidence type="ECO:0000256" key="1">
    <source>
        <dbReference type="SAM" id="MobiDB-lite"/>
    </source>
</evidence>
<evidence type="ECO:0000313" key="3">
    <source>
        <dbReference type="Proteomes" id="UP000327085"/>
    </source>
</evidence>
<accession>A0A5E4EF53</accession>